<sequence>MSYRCGCAGRALHKIYADFEAELIQMDGDDNHIHLWVEYYPKLQSSSTLPFAAEATAVTVERTETRKKSPLPRLRRVALDRPSRHQREQSPSLSAR</sequence>
<evidence type="ECO:0000313" key="4">
    <source>
        <dbReference type="Proteomes" id="UP001642900"/>
    </source>
</evidence>
<dbReference type="InterPro" id="IPR002686">
    <property type="entry name" value="Transposase_17"/>
</dbReference>
<comment type="caution">
    <text evidence="3">The sequence shown here is derived from an EMBL/GenBank/DDBJ whole genome shotgun (WGS) entry which is preliminary data.</text>
</comment>
<dbReference type="Proteomes" id="UP001642900">
    <property type="component" value="Unassembled WGS sequence"/>
</dbReference>
<keyword evidence="4" id="KW-1185">Reference proteome</keyword>
<dbReference type="SUPFAM" id="SSF143422">
    <property type="entry name" value="Transposase IS200-like"/>
    <property type="match status" value="1"/>
</dbReference>
<name>A0A6G4WPL2_9HYPH</name>
<proteinExistence type="predicted"/>
<feature type="compositionally biased region" description="Basic and acidic residues" evidence="1">
    <location>
        <begin position="77"/>
        <end position="88"/>
    </location>
</feature>
<accession>A0A6G4WPL2</accession>
<dbReference type="GO" id="GO:0003677">
    <property type="term" value="F:DNA binding"/>
    <property type="evidence" value="ECO:0007669"/>
    <property type="project" value="InterPro"/>
</dbReference>
<evidence type="ECO:0000256" key="1">
    <source>
        <dbReference type="SAM" id="MobiDB-lite"/>
    </source>
</evidence>
<feature type="region of interest" description="Disordered" evidence="1">
    <location>
        <begin position="58"/>
        <end position="96"/>
    </location>
</feature>
<dbReference type="Pfam" id="PF01797">
    <property type="entry name" value="Y1_Tnp"/>
    <property type="match status" value="1"/>
</dbReference>
<dbReference type="RefSeq" id="WP_165034379.1">
    <property type="nucleotide sequence ID" value="NZ_JAAKZF010000175.1"/>
</dbReference>
<dbReference type="GO" id="GO:0006313">
    <property type="term" value="P:DNA transposition"/>
    <property type="evidence" value="ECO:0007669"/>
    <property type="project" value="InterPro"/>
</dbReference>
<dbReference type="GO" id="GO:0004803">
    <property type="term" value="F:transposase activity"/>
    <property type="evidence" value="ECO:0007669"/>
    <property type="project" value="InterPro"/>
</dbReference>
<evidence type="ECO:0000313" key="3">
    <source>
        <dbReference type="EMBL" id="NGO56050.1"/>
    </source>
</evidence>
<protein>
    <recommendedName>
        <fullName evidence="2">Transposase IS200-like domain-containing protein</fullName>
    </recommendedName>
</protein>
<evidence type="ECO:0000259" key="2">
    <source>
        <dbReference type="Pfam" id="PF01797"/>
    </source>
</evidence>
<gene>
    <name evidence="3" type="ORF">G6N73_34600</name>
</gene>
<feature type="domain" description="Transposase IS200-like" evidence="2">
    <location>
        <begin position="11"/>
        <end position="63"/>
    </location>
</feature>
<organism evidence="3 4">
    <name type="scientific">Allomesorhizobium camelthorni</name>
    <dbReference type="NCBI Taxonomy" id="475069"/>
    <lineage>
        <taxon>Bacteria</taxon>
        <taxon>Pseudomonadati</taxon>
        <taxon>Pseudomonadota</taxon>
        <taxon>Alphaproteobacteria</taxon>
        <taxon>Hyphomicrobiales</taxon>
        <taxon>Phyllobacteriaceae</taxon>
        <taxon>Allomesorhizobium</taxon>
    </lineage>
</organism>
<reference evidence="3 4" key="1">
    <citation type="submission" date="2020-02" db="EMBL/GenBank/DDBJ databases">
        <title>Genome sequence of strain CCNWXJ40-4.</title>
        <authorList>
            <person name="Gao J."/>
            <person name="Sun J."/>
        </authorList>
    </citation>
    <scope>NUCLEOTIDE SEQUENCE [LARGE SCALE GENOMIC DNA]</scope>
    <source>
        <strain evidence="3 4">CCNWXJ 40-4</strain>
    </source>
</reference>
<dbReference type="AlphaFoldDB" id="A0A6G4WPL2"/>
<dbReference type="EMBL" id="JAAKZF010000175">
    <property type="protein sequence ID" value="NGO56050.1"/>
    <property type="molecule type" value="Genomic_DNA"/>
</dbReference>
<dbReference type="InterPro" id="IPR036515">
    <property type="entry name" value="Transposase_17_sf"/>
</dbReference>